<proteinExistence type="inferred from homology"/>
<dbReference type="GO" id="GO:0052645">
    <property type="term" value="P:F420-0 metabolic process"/>
    <property type="evidence" value="ECO:0007669"/>
    <property type="project" value="UniProtKB-UniRule"/>
</dbReference>
<dbReference type="HAMAP" id="MF_02114">
    <property type="entry name" value="CofC"/>
    <property type="match status" value="1"/>
</dbReference>
<sequence length="216" mass="22839">MTYTAIVPMKAWDQAKSRLHADPHVRRTLAEAFARDTLAAVLACPEVSDVVVVTQGDLVVDHVRAAGAHVIQEPGDRSLDTLGSAIRHGIAWAGEHRPDVPVAVVPSDLPALTPDALGELLREAATHPFAFVADANGDGTTILTSRSPELMRPGYGPGSAERHRGLGAYELVAPGALRQDVDVLIDLAAAERLSLGPHTRQAYADLTADEASALSR</sequence>
<dbReference type="GO" id="GO:0005525">
    <property type="term" value="F:GTP binding"/>
    <property type="evidence" value="ECO:0007669"/>
    <property type="project" value="UniProtKB-KW"/>
</dbReference>
<dbReference type="PANTHER" id="PTHR40392">
    <property type="entry name" value="2-PHOSPHO-L-LACTATE GUANYLYLTRANSFERASE"/>
    <property type="match status" value="1"/>
</dbReference>
<feature type="binding site" evidence="5">
    <location>
        <position position="140"/>
    </location>
    <ligand>
        <name>phosphoenolpyruvate</name>
        <dbReference type="ChEBI" id="CHEBI:58702"/>
    </ligand>
</feature>
<keyword evidence="7" id="KW-1185">Reference proteome</keyword>
<evidence type="ECO:0000256" key="3">
    <source>
        <dbReference type="ARBA" id="ARBA00022741"/>
    </source>
</evidence>
<dbReference type="Proteomes" id="UP000380867">
    <property type="component" value="Unassembled WGS sequence"/>
</dbReference>
<comment type="similarity">
    <text evidence="5">Belongs to the CofC family.</text>
</comment>
<keyword evidence="2 5" id="KW-0548">Nucleotidyltransferase</keyword>
<dbReference type="InterPro" id="IPR002835">
    <property type="entry name" value="CofC"/>
</dbReference>
<dbReference type="AlphaFoldDB" id="A0A5M4F9Q4"/>
<comment type="catalytic activity">
    <reaction evidence="5">
        <text>phosphoenolpyruvate + GTP + H(+) = enolpyruvoyl-2-diphospho-5'-guanosine + diphosphate</text>
        <dbReference type="Rhea" id="RHEA:30519"/>
        <dbReference type="ChEBI" id="CHEBI:15378"/>
        <dbReference type="ChEBI" id="CHEBI:33019"/>
        <dbReference type="ChEBI" id="CHEBI:37565"/>
        <dbReference type="ChEBI" id="CHEBI:58702"/>
        <dbReference type="ChEBI" id="CHEBI:143701"/>
        <dbReference type="EC" id="2.7.7.105"/>
    </reaction>
</comment>
<evidence type="ECO:0000256" key="4">
    <source>
        <dbReference type="ARBA" id="ARBA00023134"/>
    </source>
</evidence>
<gene>
    <name evidence="6" type="primary">cofC</name>
    <name evidence="5" type="synonym">fbiD</name>
    <name evidence="6" type="ORF">ESP70_019715</name>
</gene>
<dbReference type="InterPro" id="IPR029044">
    <property type="entry name" value="Nucleotide-diphossugar_trans"/>
</dbReference>
<keyword evidence="4 5" id="KW-0342">GTP-binding</keyword>
<protein>
    <recommendedName>
        <fullName evidence="5">Phosphoenolpyruvate guanylyltransferase</fullName>
        <shortName evidence="5">PEP guanylyltransferase</shortName>
        <ecNumber evidence="5">2.7.7.105</ecNumber>
    </recommendedName>
</protein>
<accession>A0A5M4F9Q4</accession>
<keyword evidence="1 5" id="KW-0808">Transferase</keyword>
<dbReference type="EC" id="2.7.7.105" evidence="5"/>
<reference evidence="6" key="1">
    <citation type="submission" date="2019-09" db="EMBL/GenBank/DDBJ databases">
        <authorList>
            <person name="Li J."/>
        </authorList>
    </citation>
    <scope>NUCLEOTIDE SEQUENCE [LARGE SCALE GENOMIC DNA]</scope>
    <source>
        <strain evidence="6">JCM 14732</strain>
    </source>
</reference>
<comment type="function">
    <text evidence="5">Guanylyltransferase that catalyzes the activation of phosphoenolpyruvate (PEP) as enolpyruvoyl-2-diphospho-5'-guanosine, via the condensation of PEP with GTP. It is involved in the biosynthesis of coenzyme F420, a hydride carrier cofactor.</text>
</comment>
<dbReference type="NCBIfam" id="TIGR03552">
    <property type="entry name" value="F420_cofC"/>
    <property type="match status" value="1"/>
</dbReference>
<dbReference type="OrthoDB" id="9151145at2"/>
<evidence type="ECO:0000256" key="1">
    <source>
        <dbReference type="ARBA" id="ARBA00022679"/>
    </source>
</evidence>
<feature type="binding site" evidence="5">
    <location>
        <position position="156"/>
    </location>
    <ligand>
        <name>phosphoenolpyruvate</name>
        <dbReference type="ChEBI" id="CHEBI:58702"/>
    </ligand>
</feature>
<evidence type="ECO:0000256" key="2">
    <source>
        <dbReference type="ARBA" id="ARBA00022695"/>
    </source>
</evidence>
<dbReference type="UniPathway" id="UPA00071"/>
<dbReference type="GO" id="GO:0043814">
    <property type="term" value="F:phospholactate guanylyltransferase activity"/>
    <property type="evidence" value="ECO:0007669"/>
    <property type="project" value="InterPro"/>
</dbReference>
<name>A0A5M4F9Q4_9ACTN</name>
<organism evidence="6 7">
    <name type="scientific">Aeromicrobium ginsengisoli</name>
    <dbReference type="NCBI Taxonomy" id="363867"/>
    <lineage>
        <taxon>Bacteria</taxon>
        <taxon>Bacillati</taxon>
        <taxon>Actinomycetota</taxon>
        <taxon>Actinomycetes</taxon>
        <taxon>Propionibacteriales</taxon>
        <taxon>Nocardioidaceae</taxon>
        <taxon>Aeromicrobium</taxon>
    </lineage>
</organism>
<dbReference type="SUPFAM" id="SSF53448">
    <property type="entry name" value="Nucleotide-diphospho-sugar transferases"/>
    <property type="match status" value="1"/>
</dbReference>
<comment type="caution">
    <text evidence="6">The sequence shown here is derived from an EMBL/GenBank/DDBJ whole genome shotgun (WGS) entry which is preliminary data.</text>
</comment>
<dbReference type="Gene3D" id="3.90.550.10">
    <property type="entry name" value="Spore Coat Polysaccharide Biosynthesis Protein SpsA, Chain A"/>
    <property type="match status" value="1"/>
</dbReference>
<dbReference type="RefSeq" id="WP_149691029.1">
    <property type="nucleotide sequence ID" value="NZ_SDPQ02000004.1"/>
</dbReference>
<dbReference type="EMBL" id="SDPQ02000004">
    <property type="protein sequence ID" value="KAA1394423.1"/>
    <property type="molecule type" value="Genomic_DNA"/>
</dbReference>
<keyword evidence="3 5" id="KW-0547">Nucleotide-binding</keyword>
<comment type="pathway">
    <text evidence="5">Cofactor biosynthesis; coenzyme F420 biosynthesis.</text>
</comment>
<dbReference type="Pfam" id="PF01983">
    <property type="entry name" value="CofC"/>
    <property type="match status" value="1"/>
</dbReference>
<feature type="binding site" evidence="5">
    <location>
        <position position="159"/>
    </location>
    <ligand>
        <name>phosphoenolpyruvate</name>
        <dbReference type="ChEBI" id="CHEBI:58702"/>
    </ligand>
</feature>
<dbReference type="PANTHER" id="PTHR40392:SF1">
    <property type="entry name" value="2-PHOSPHO-L-LACTATE GUANYLYLTRANSFERASE"/>
    <property type="match status" value="1"/>
</dbReference>
<evidence type="ECO:0000256" key="5">
    <source>
        <dbReference type="HAMAP-Rule" id="MF_02114"/>
    </source>
</evidence>
<evidence type="ECO:0000313" key="7">
    <source>
        <dbReference type="Proteomes" id="UP000380867"/>
    </source>
</evidence>
<evidence type="ECO:0000313" key="6">
    <source>
        <dbReference type="EMBL" id="KAA1394423.1"/>
    </source>
</evidence>